<dbReference type="KEGG" id="plyc:GXP70_16850"/>
<protein>
    <submittedName>
        <fullName evidence="1">DUF1572 domain-containing protein</fullName>
    </submittedName>
</protein>
<proteinExistence type="predicted"/>
<dbReference type="InterPro" id="IPR011466">
    <property type="entry name" value="DUF1572"/>
</dbReference>
<sequence length="157" mass="18405">MDVRFNQAWLVHKFQEIQRRTIKAIEQLTDEQLNWRPNAASLSIATLIRHIEGNILERIEKGILHRDVKRDREREFLPIPMAKAQLIAIVTEKFDLVIETVQQLTEAQFEQTQPIRSRERTHADVLHQCAAHYSEHMGQIFYIAKQCLNDTYASTSL</sequence>
<organism evidence="1 2">
    <name type="scientific">Paenibacillus lycopersici</name>
    <dbReference type="NCBI Taxonomy" id="2704462"/>
    <lineage>
        <taxon>Bacteria</taxon>
        <taxon>Bacillati</taxon>
        <taxon>Bacillota</taxon>
        <taxon>Bacilli</taxon>
        <taxon>Bacillales</taxon>
        <taxon>Paenibacillaceae</taxon>
        <taxon>Paenibacillus</taxon>
    </lineage>
</organism>
<dbReference type="Pfam" id="PF07609">
    <property type="entry name" value="DUF1572"/>
    <property type="match status" value="1"/>
</dbReference>
<evidence type="ECO:0000313" key="1">
    <source>
        <dbReference type="EMBL" id="QHT61466.1"/>
    </source>
</evidence>
<gene>
    <name evidence="1" type="ORF">GXP70_16850</name>
</gene>
<dbReference type="AlphaFoldDB" id="A0A6C0FWG2"/>
<evidence type="ECO:0000313" key="2">
    <source>
        <dbReference type="Proteomes" id="UP000476064"/>
    </source>
</evidence>
<dbReference type="Gene3D" id="1.20.120.450">
    <property type="entry name" value="dinb family like domain"/>
    <property type="match status" value="1"/>
</dbReference>
<accession>A0A6C0FWG2</accession>
<keyword evidence="2" id="KW-1185">Reference proteome</keyword>
<dbReference type="InterPro" id="IPR034660">
    <property type="entry name" value="DinB/YfiT-like"/>
</dbReference>
<dbReference type="SUPFAM" id="SSF109854">
    <property type="entry name" value="DinB/YfiT-like putative metalloenzymes"/>
    <property type="match status" value="1"/>
</dbReference>
<dbReference type="Proteomes" id="UP000476064">
    <property type="component" value="Chromosome"/>
</dbReference>
<dbReference type="EMBL" id="CP048209">
    <property type="protein sequence ID" value="QHT61466.1"/>
    <property type="molecule type" value="Genomic_DNA"/>
</dbReference>
<reference evidence="1 2" key="1">
    <citation type="submission" date="2020-01" db="EMBL/GenBank/DDBJ databases">
        <title>Paenibacillus sp. nov., isolated from tomato rhizosphere.</title>
        <authorList>
            <person name="Weon H.-Y."/>
            <person name="Lee S.A."/>
        </authorList>
    </citation>
    <scope>NUCLEOTIDE SEQUENCE [LARGE SCALE GENOMIC DNA]</scope>
    <source>
        <strain evidence="1 2">12200R-189</strain>
    </source>
</reference>
<dbReference type="RefSeq" id="WP_162357905.1">
    <property type="nucleotide sequence ID" value="NZ_CP048209.1"/>
</dbReference>
<name>A0A6C0FWG2_9BACL</name>